<dbReference type="GO" id="GO:0050660">
    <property type="term" value="F:flavin adenine dinucleotide binding"/>
    <property type="evidence" value="ECO:0007669"/>
    <property type="project" value="InterPro"/>
</dbReference>
<dbReference type="PANTHER" id="PTHR48083:SF13">
    <property type="entry name" value="ACYL-COA DEHYDROGENASE FAMILY MEMBER 11"/>
    <property type="match status" value="1"/>
</dbReference>
<dbReference type="InterPro" id="IPR009100">
    <property type="entry name" value="AcylCoA_DH/oxidase_NM_dom_sf"/>
</dbReference>
<evidence type="ECO:0000256" key="1">
    <source>
        <dbReference type="ARBA" id="ARBA00001974"/>
    </source>
</evidence>
<dbReference type="InterPro" id="IPR036250">
    <property type="entry name" value="AcylCo_DH-like_C"/>
</dbReference>
<evidence type="ECO:0000256" key="2">
    <source>
        <dbReference type="ARBA" id="ARBA00009347"/>
    </source>
</evidence>
<dbReference type="GO" id="GO:0005737">
    <property type="term" value="C:cytoplasm"/>
    <property type="evidence" value="ECO:0007669"/>
    <property type="project" value="TreeGrafter"/>
</dbReference>
<feature type="domain" description="Acyl-CoA dehydrogenase/oxidase N-terminal" evidence="10">
    <location>
        <begin position="7"/>
        <end position="127"/>
    </location>
</feature>
<proteinExistence type="inferred from homology"/>
<evidence type="ECO:0000256" key="7">
    <source>
        <dbReference type="RuleBase" id="RU362125"/>
    </source>
</evidence>
<dbReference type="FunFam" id="2.40.110.10:FF:000002">
    <property type="entry name" value="Acyl-CoA dehydrogenase fadE12"/>
    <property type="match status" value="1"/>
</dbReference>
<dbReference type="SUPFAM" id="SSF47203">
    <property type="entry name" value="Acyl-CoA dehydrogenase C-terminal domain-like"/>
    <property type="match status" value="1"/>
</dbReference>
<organism evidence="11 12">
    <name type="scientific">Micromonospora craterilacus</name>
    <dbReference type="NCBI Taxonomy" id="1655439"/>
    <lineage>
        <taxon>Bacteria</taxon>
        <taxon>Bacillati</taxon>
        <taxon>Actinomycetota</taxon>
        <taxon>Actinomycetes</taxon>
        <taxon>Micromonosporales</taxon>
        <taxon>Micromonosporaceae</taxon>
        <taxon>Micromonospora</taxon>
    </lineage>
</organism>
<evidence type="ECO:0000313" key="12">
    <source>
        <dbReference type="Proteomes" id="UP000248924"/>
    </source>
</evidence>
<dbReference type="GO" id="GO:0033539">
    <property type="term" value="P:fatty acid beta-oxidation using acyl-CoA dehydrogenase"/>
    <property type="evidence" value="ECO:0007669"/>
    <property type="project" value="TreeGrafter"/>
</dbReference>
<gene>
    <name evidence="11" type="ORF">C1I95_00850</name>
</gene>
<keyword evidence="6 7" id="KW-0560">Oxidoreductase</keyword>
<protein>
    <submittedName>
        <fullName evidence="11">Acyl-CoA dehydrogenase</fullName>
    </submittedName>
</protein>
<comment type="caution">
    <text evidence="11">The sequence shown here is derived from an EMBL/GenBank/DDBJ whole genome shotgun (WGS) entry which is preliminary data.</text>
</comment>
<dbReference type="RefSeq" id="WP_111211789.1">
    <property type="nucleotide sequence ID" value="NZ_POTY01000002.1"/>
</dbReference>
<comment type="cofactor">
    <cofactor evidence="1 7">
        <name>FAD</name>
        <dbReference type="ChEBI" id="CHEBI:57692"/>
    </cofactor>
</comment>
<name>A0A2W2EIZ7_9ACTN</name>
<dbReference type="Pfam" id="PF00441">
    <property type="entry name" value="Acyl-CoA_dh_1"/>
    <property type="match status" value="1"/>
</dbReference>
<keyword evidence="5 7" id="KW-0274">FAD</keyword>
<dbReference type="SUPFAM" id="SSF56645">
    <property type="entry name" value="Acyl-CoA dehydrogenase NM domain-like"/>
    <property type="match status" value="1"/>
</dbReference>
<dbReference type="Gene3D" id="1.10.540.10">
    <property type="entry name" value="Acyl-CoA dehydrogenase/oxidase, N-terminal domain"/>
    <property type="match status" value="1"/>
</dbReference>
<evidence type="ECO:0000313" key="11">
    <source>
        <dbReference type="EMBL" id="PZG24276.1"/>
    </source>
</evidence>
<evidence type="ECO:0000259" key="9">
    <source>
        <dbReference type="Pfam" id="PF02770"/>
    </source>
</evidence>
<evidence type="ECO:0000259" key="10">
    <source>
        <dbReference type="Pfam" id="PF02771"/>
    </source>
</evidence>
<feature type="domain" description="Acyl-CoA oxidase/dehydrogenase middle" evidence="9">
    <location>
        <begin position="133"/>
        <end position="225"/>
    </location>
</feature>
<dbReference type="InterPro" id="IPR013786">
    <property type="entry name" value="AcylCoA_DH/ox_N"/>
</dbReference>
<keyword evidence="4 7" id="KW-0285">Flavoprotein</keyword>
<comment type="similarity">
    <text evidence="2 7">Belongs to the acyl-CoA dehydrogenase family.</text>
</comment>
<dbReference type="InterPro" id="IPR006091">
    <property type="entry name" value="Acyl-CoA_Oxase/DH_mid-dom"/>
</dbReference>
<dbReference type="Pfam" id="PF02771">
    <property type="entry name" value="Acyl-CoA_dh_N"/>
    <property type="match status" value="1"/>
</dbReference>
<dbReference type="InterPro" id="IPR037069">
    <property type="entry name" value="AcylCoA_DH/ox_N_sf"/>
</dbReference>
<dbReference type="InterPro" id="IPR050741">
    <property type="entry name" value="Acyl-CoA_dehydrogenase"/>
</dbReference>
<dbReference type="Gene3D" id="2.40.110.10">
    <property type="entry name" value="Butyryl-CoA Dehydrogenase, subunit A, domain 2"/>
    <property type="match status" value="1"/>
</dbReference>
<comment type="subunit">
    <text evidence="3">Homodimer.</text>
</comment>
<evidence type="ECO:0000256" key="5">
    <source>
        <dbReference type="ARBA" id="ARBA00022827"/>
    </source>
</evidence>
<dbReference type="PANTHER" id="PTHR48083">
    <property type="entry name" value="MEDIUM-CHAIN SPECIFIC ACYL-COA DEHYDROGENASE, MITOCHONDRIAL-RELATED"/>
    <property type="match status" value="1"/>
</dbReference>
<dbReference type="InterPro" id="IPR009075">
    <property type="entry name" value="AcylCo_DH/oxidase_C"/>
</dbReference>
<dbReference type="OrthoDB" id="3176804at2"/>
<evidence type="ECO:0000256" key="6">
    <source>
        <dbReference type="ARBA" id="ARBA00023002"/>
    </source>
</evidence>
<dbReference type="Gene3D" id="1.20.140.10">
    <property type="entry name" value="Butyryl-CoA Dehydrogenase, subunit A, domain 3"/>
    <property type="match status" value="1"/>
</dbReference>
<evidence type="ECO:0000259" key="8">
    <source>
        <dbReference type="Pfam" id="PF00441"/>
    </source>
</evidence>
<evidence type="ECO:0000256" key="3">
    <source>
        <dbReference type="ARBA" id="ARBA00011738"/>
    </source>
</evidence>
<feature type="domain" description="Acyl-CoA dehydrogenase/oxidase C-terminal" evidence="8">
    <location>
        <begin position="247"/>
        <end position="396"/>
    </location>
</feature>
<reference evidence="11 12" key="1">
    <citation type="submission" date="2018-01" db="EMBL/GenBank/DDBJ databases">
        <title>Draft genome sequence of Jishengella sp. NA12.</title>
        <authorList>
            <person name="Sahin N."/>
            <person name="Ay H."/>
            <person name="Saygin H."/>
        </authorList>
    </citation>
    <scope>NUCLEOTIDE SEQUENCE [LARGE SCALE GENOMIC DNA]</scope>
    <source>
        <strain evidence="11 12">NA12</strain>
    </source>
</reference>
<accession>A0A2W2EIZ7</accession>
<sequence>MDFRHDETTERLRERLLSFMAECVYPAEPVFEQQSREPGEPWTVPPVVADLQAEARRRELWNLFLPGEHGAGLTNLQYAPLAEITGRCPWLAPVALNCAAPDTGNMELLAQFGSARQRERWLTPLLEARIRSAYAMTEPAVASSDATNIATRVERVGDEYVVNGRKWFVTGAMDPRCAIFIVMGRTDPSAPRHQQHSQILVPRDTPGVTVRRGMLAFGYDDHDHGGHAEIDFVDVRVPAANLIGAEGSGFAISQARLGPGRVHHCMRLLGMAERAVELMCRRVSQRHAFGGPLAEQGVVRDWIAQARVRLEQARLLVLKTAWLMDTVGNRQAHTEIQAIKIAVPETVEWIIDRAIQAHGAAGVSQDTPLARLWTRARAVRIADGPDEVHRQSLARRELRRHRAETPVSARV</sequence>
<dbReference type="AlphaFoldDB" id="A0A2W2EIZ7"/>
<dbReference type="Pfam" id="PF02770">
    <property type="entry name" value="Acyl-CoA_dh_M"/>
    <property type="match status" value="1"/>
</dbReference>
<evidence type="ECO:0000256" key="4">
    <source>
        <dbReference type="ARBA" id="ARBA00022630"/>
    </source>
</evidence>
<keyword evidence="12" id="KW-1185">Reference proteome</keyword>
<dbReference type="EMBL" id="POTY01000002">
    <property type="protein sequence ID" value="PZG24276.1"/>
    <property type="molecule type" value="Genomic_DNA"/>
</dbReference>
<dbReference type="InterPro" id="IPR046373">
    <property type="entry name" value="Acyl-CoA_Oxase/DH_mid-dom_sf"/>
</dbReference>
<dbReference type="Proteomes" id="UP000248924">
    <property type="component" value="Unassembled WGS sequence"/>
</dbReference>
<dbReference type="GO" id="GO:0003995">
    <property type="term" value="F:acyl-CoA dehydrogenase activity"/>
    <property type="evidence" value="ECO:0007669"/>
    <property type="project" value="TreeGrafter"/>
</dbReference>